<evidence type="ECO:0000313" key="4">
    <source>
        <dbReference type="Proteomes" id="UP000600080"/>
    </source>
</evidence>
<evidence type="ECO:0000256" key="2">
    <source>
        <dbReference type="SAM" id="Phobius"/>
    </source>
</evidence>
<sequence length="191" mass="20601">MDMSEPYATTVAAVAPVVWAIGTVEVHQVMKRVWAVRDERDRLAAECLGAIAAVEDEAGLTQARRDWKSVGRQDRRALPSTLLYAAWTYLGIIMVICVIDALSWLAESGGPGKISGADPTTAQFCLLAIAAGLAFITLLPVAVATTEAIRSLRRARSRQREFATREAEAVSRLHVRRSTEPATPSASSPSP</sequence>
<keyword evidence="2" id="KW-0812">Transmembrane</keyword>
<keyword evidence="2" id="KW-0472">Membrane</keyword>
<dbReference type="RefSeq" id="WP_189096576.1">
    <property type="nucleotide sequence ID" value="NZ_BMND01000004.1"/>
</dbReference>
<gene>
    <name evidence="3" type="ORF">GCM10012285_12860</name>
</gene>
<evidence type="ECO:0000313" key="3">
    <source>
        <dbReference type="EMBL" id="GGN37756.1"/>
    </source>
</evidence>
<organism evidence="3 4">
    <name type="scientific">Streptomyces kronopolitis</name>
    <dbReference type="NCBI Taxonomy" id="1612435"/>
    <lineage>
        <taxon>Bacteria</taxon>
        <taxon>Bacillati</taxon>
        <taxon>Actinomycetota</taxon>
        <taxon>Actinomycetes</taxon>
        <taxon>Kitasatosporales</taxon>
        <taxon>Streptomycetaceae</taxon>
        <taxon>Streptomyces</taxon>
    </lineage>
</organism>
<feature type="transmembrane region" description="Helical" evidence="2">
    <location>
        <begin position="126"/>
        <end position="149"/>
    </location>
</feature>
<keyword evidence="4" id="KW-1185">Reference proteome</keyword>
<comment type="caution">
    <text evidence="3">The sequence shown here is derived from an EMBL/GenBank/DDBJ whole genome shotgun (WGS) entry which is preliminary data.</text>
</comment>
<reference evidence="4" key="1">
    <citation type="journal article" date="2019" name="Int. J. Syst. Evol. Microbiol.">
        <title>The Global Catalogue of Microorganisms (GCM) 10K type strain sequencing project: providing services to taxonomists for standard genome sequencing and annotation.</title>
        <authorList>
            <consortium name="The Broad Institute Genomics Platform"/>
            <consortium name="The Broad Institute Genome Sequencing Center for Infectious Disease"/>
            <person name="Wu L."/>
            <person name="Ma J."/>
        </authorList>
    </citation>
    <scope>NUCLEOTIDE SEQUENCE [LARGE SCALE GENOMIC DNA]</scope>
    <source>
        <strain evidence="4">CGMCC 4.7323</strain>
    </source>
</reference>
<dbReference type="EMBL" id="BMND01000004">
    <property type="protein sequence ID" value="GGN37756.1"/>
    <property type="molecule type" value="Genomic_DNA"/>
</dbReference>
<accession>A0ABQ2J620</accession>
<protein>
    <submittedName>
        <fullName evidence="3">Uncharacterized protein</fullName>
    </submittedName>
</protein>
<dbReference type="Proteomes" id="UP000600080">
    <property type="component" value="Unassembled WGS sequence"/>
</dbReference>
<name>A0ABQ2J620_9ACTN</name>
<feature type="compositionally biased region" description="Low complexity" evidence="1">
    <location>
        <begin position="180"/>
        <end position="191"/>
    </location>
</feature>
<evidence type="ECO:0000256" key="1">
    <source>
        <dbReference type="SAM" id="MobiDB-lite"/>
    </source>
</evidence>
<feature type="transmembrane region" description="Helical" evidence="2">
    <location>
        <begin position="82"/>
        <end position="106"/>
    </location>
</feature>
<feature type="region of interest" description="Disordered" evidence="1">
    <location>
        <begin position="168"/>
        <end position="191"/>
    </location>
</feature>
<keyword evidence="2" id="KW-1133">Transmembrane helix</keyword>
<proteinExistence type="predicted"/>
<dbReference type="GeneID" id="301547151"/>